<name>A0A6M2E681_9ACAR</name>
<accession>A0A6M2E681</accession>
<sequence length="116" mass="12841">MFPQNACIFPVFLSACCFFVFFLFPAFPSATKACDRCHSIASSSYSDTGIFVIRTCFDCCFFLHSFSLCHHQKCQLYSARSFSSSRSYQPTSDRSLSGVGTNSLISTAGTLCTFPQ</sequence>
<reference evidence="2" key="1">
    <citation type="submission" date="2019-12" db="EMBL/GenBank/DDBJ databases">
        <title>The sialotranscriptome of the gopher-tortoise tick, Amblyomma tuberculatum.</title>
        <authorList>
            <person name="Karim S."/>
            <person name="Andersen J."/>
            <person name="Kumar D."/>
            <person name="Adamson S."/>
            <person name="Ennen J."/>
            <person name="Qualis C.P."/>
            <person name="Ribeiro J.M.C."/>
        </authorList>
    </citation>
    <scope>NUCLEOTIDE SEQUENCE</scope>
    <source>
        <strain evidence="2">Removed</strain>
        <tissue evidence="2">Salivary glands</tissue>
    </source>
</reference>
<feature type="chain" id="PRO_5026746713" evidence="1">
    <location>
        <begin position="34"/>
        <end position="116"/>
    </location>
</feature>
<feature type="signal peptide" evidence="1">
    <location>
        <begin position="1"/>
        <end position="33"/>
    </location>
</feature>
<organism evidence="2">
    <name type="scientific">Amblyomma tuberculatum</name>
    <dbReference type="NCBI Taxonomy" id="48802"/>
    <lineage>
        <taxon>Eukaryota</taxon>
        <taxon>Metazoa</taxon>
        <taxon>Ecdysozoa</taxon>
        <taxon>Arthropoda</taxon>
        <taxon>Chelicerata</taxon>
        <taxon>Arachnida</taxon>
        <taxon>Acari</taxon>
        <taxon>Parasitiformes</taxon>
        <taxon>Ixodida</taxon>
        <taxon>Ixodoidea</taxon>
        <taxon>Ixodidae</taxon>
        <taxon>Amblyomminae</taxon>
        <taxon>Amblyomma</taxon>
    </lineage>
</organism>
<dbReference type="EMBL" id="GIDH01000574">
    <property type="protein sequence ID" value="NOV52517.1"/>
    <property type="molecule type" value="Transcribed_RNA"/>
</dbReference>
<proteinExistence type="predicted"/>
<evidence type="ECO:0000313" key="2">
    <source>
        <dbReference type="EMBL" id="NOV52517.1"/>
    </source>
</evidence>
<protein>
    <submittedName>
        <fullName evidence="2">Putative secreted protein</fullName>
    </submittedName>
</protein>
<keyword evidence="1" id="KW-0732">Signal</keyword>
<evidence type="ECO:0000256" key="1">
    <source>
        <dbReference type="SAM" id="SignalP"/>
    </source>
</evidence>
<dbReference type="AlphaFoldDB" id="A0A6M2E681"/>